<evidence type="ECO:0008006" key="4">
    <source>
        <dbReference type="Google" id="ProtNLM"/>
    </source>
</evidence>
<evidence type="ECO:0000313" key="3">
    <source>
        <dbReference type="Proteomes" id="UP000221168"/>
    </source>
</evidence>
<dbReference type="OrthoDB" id="9792179at2"/>
<evidence type="ECO:0000313" key="2">
    <source>
        <dbReference type="EMBL" id="PHP67514.1"/>
    </source>
</evidence>
<feature type="signal peptide" evidence="1">
    <location>
        <begin position="1"/>
        <end position="25"/>
    </location>
</feature>
<dbReference type="AlphaFoldDB" id="A0A2G1QPX0"/>
<gene>
    <name evidence="2" type="ORF">CSC94_07350</name>
</gene>
<keyword evidence="1" id="KW-0732">Signal</keyword>
<evidence type="ECO:0000256" key="1">
    <source>
        <dbReference type="SAM" id="SignalP"/>
    </source>
</evidence>
<protein>
    <recommendedName>
        <fullName evidence="4">DUF1194 domain-containing protein</fullName>
    </recommendedName>
</protein>
<dbReference type="Gene3D" id="3.40.50.410">
    <property type="entry name" value="von Willebrand factor, type A domain"/>
    <property type="match status" value="1"/>
</dbReference>
<dbReference type="InterPro" id="IPR010607">
    <property type="entry name" value="DUF1194"/>
</dbReference>
<keyword evidence="3" id="KW-1185">Reference proteome</keyword>
<sequence length="275" mass="29979">MKTLLRFAFLLFGAAATQGSSPAAASEQVVDVELVLAVDVSLSMMPFELEIQRKGYAAAITDPSVVGAIRQGLHGRIAVTYIEWAGDYTQRQVVPWTMIETAEDARAFASTLTANAGGGMRRTSISGAIAYSAGLFDDNGFRGLKRVIDISGDGPNNQGRPVTEARDDAVDRGIIINGLPLMTLDSSPYGSFDIPDLDRYYTRCVIGGPGAFMVPVDGWEQFPEAIRRKLVLELAGVQRSPVIRVAGPALEDTEPYDCLIGERIWQRRFQLYQEN</sequence>
<feature type="chain" id="PRO_5013908055" description="DUF1194 domain-containing protein" evidence="1">
    <location>
        <begin position="26"/>
        <end position="275"/>
    </location>
</feature>
<name>A0A2G1QPX0_9HYPH</name>
<dbReference type="EMBL" id="PDVP01000003">
    <property type="protein sequence ID" value="PHP67514.1"/>
    <property type="molecule type" value="Genomic_DNA"/>
</dbReference>
<accession>A0A2G1QPX0</accession>
<comment type="caution">
    <text evidence="2">The sequence shown here is derived from an EMBL/GenBank/DDBJ whole genome shotgun (WGS) entry which is preliminary data.</text>
</comment>
<dbReference type="RefSeq" id="WP_099305466.1">
    <property type="nucleotide sequence ID" value="NZ_PDVP01000003.1"/>
</dbReference>
<dbReference type="SUPFAM" id="SSF53300">
    <property type="entry name" value="vWA-like"/>
    <property type="match status" value="1"/>
</dbReference>
<dbReference type="Proteomes" id="UP000221168">
    <property type="component" value="Unassembled WGS sequence"/>
</dbReference>
<proteinExistence type="predicted"/>
<organism evidence="2 3">
    <name type="scientific">Zhengella mangrovi</name>
    <dbReference type="NCBI Taxonomy" id="1982044"/>
    <lineage>
        <taxon>Bacteria</taxon>
        <taxon>Pseudomonadati</taxon>
        <taxon>Pseudomonadota</taxon>
        <taxon>Alphaproteobacteria</taxon>
        <taxon>Hyphomicrobiales</taxon>
        <taxon>Notoacmeibacteraceae</taxon>
        <taxon>Zhengella</taxon>
    </lineage>
</organism>
<dbReference type="CDD" id="cd00198">
    <property type="entry name" value="vWFA"/>
    <property type="match status" value="1"/>
</dbReference>
<dbReference type="InterPro" id="IPR036465">
    <property type="entry name" value="vWFA_dom_sf"/>
</dbReference>
<dbReference type="Pfam" id="PF06707">
    <property type="entry name" value="DUF1194"/>
    <property type="match status" value="1"/>
</dbReference>
<reference evidence="2 3" key="1">
    <citation type="submission" date="2017-10" db="EMBL/GenBank/DDBJ databases">
        <title>Sedimentibacterium mangrovi gen. nov., sp. nov., a novel member of family Phyllobacteriacea isolated from mangrove sediment.</title>
        <authorList>
            <person name="Liao H."/>
            <person name="Tian Y."/>
        </authorList>
    </citation>
    <scope>NUCLEOTIDE SEQUENCE [LARGE SCALE GENOMIC DNA]</scope>
    <source>
        <strain evidence="2 3">X9-2-2</strain>
    </source>
</reference>